<feature type="transmembrane region" description="Helical" evidence="4">
    <location>
        <begin position="141"/>
        <end position="160"/>
    </location>
</feature>
<dbReference type="AlphaFoldDB" id="A0A934NKR8"/>
<dbReference type="EMBL" id="JAEHJZ010000036">
    <property type="protein sequence ID" value="MBJ7882017.1"/>
    <property type="molecule type" value="Genomic_DNA"/>
</dbReference>
<evidence type="ECO:0000259" key="5">
    <source>
        <dbReference type="PROSITE" id="PS50850"/>
    </source>
</evidence>
<protein>
    <submittedName>
        <fullName evidence="6">OFA family MFS transporter</fullName>
    </submittedName>
</protein>
<feature type="transmembrane region" description="Helical" evidence="4">
    <location>
        <begin position="264"/>
        <end position="284"/>
    </location>
</feature>
<feature type="transmembrane region" description="Helical" evidence="4">
    <location>
        <begin position="102"/>
        <end position="120"/>
    </location>
</feature>
<evidence type="ECO:0000313" key="7">
    <source>
        <dbReference type="Proteomes" id="UP000662373"/>
    </source>
</evidence>
<evidence type="ECO:0000256" key="1">
    <source>
        <dbReference type="ARBA" id="ARBA00022692"/>
    </source>
</evidence>
<name>A0A934NKR8_9FLAO</name>
<dbReference type="Gene3D" id="1.20.1250.20">
    <property type="entry name" value="MFS general substrate transporter like domains"/>
    <property type="match status" value="2"/>
</dbReference>
<dbReference type="PROSITE" id="PS50850">
    <property type="entry name" value="MFS"/>
    <property type="match status" value="1"/>
</dbReference>
<evidence type="ECO:0000256" key="3">
    <source>
        <dbReference type="ARBA" id="ARBA00023136"/>
    </source>
</evidence>
<keyword evidence="7" id="KW-1185">Reference proteome</keyword>
<feature type="transmembrane region" description="Helical" evidence="4">
    <location>
        <begin position="231"/>
        <end position="252"/>
    </location>
</feature>
<accession>A0A934NKR8</accession>
<feature type="transmembrane region" description="Helical" evidence="4">
    <location>
        <begin position="329"/>
        <end position="352"/>
    </location>
</feature>
<dbReference type="Proteomes" id="UP000662373">
    <property type="component" value="Unassembled WGS sequence"/>
</dbReference>
<evidence type="ECO:0000313" key="6">
    <source>
        <dbReference type="EMBL" id="MBJ7882017.1"/>
    </source>
</evidence>
<organism evidence="6 7">
    <name type="scientific">Gelidibacter salicanalis</name>
    <dbReference type="NCBI Taxonomy" id="291193"/>
    <lineage>
        <taxon>Bacteria</taxon>
        <taxon>Pseudomonadati</taxon>
        <taxon>Bacteroidota</taxon>
        <taxon>Flavobacteriia</taxon>
        <taxon>Flavobacteriales</taxon>
        <taxon>Flavobacteriaceae</taxon>
        <taxon>Gelidibacter</taxon>
    </lineage>
</organism>
<dbReference type="SUPFAM" id="SSF103473">
    <property type="entry name" value="MFS general substrate transporter"/>
    <property type="match status" value="1"/>
</dbReference>
<dbReference type="PANTHER" id="PTHR11360">
    <property type="entry name" value="MONOCARBOXYLATE TRANSPORTER"/>
    <property type="match status" value="1"/>
</dbReference>
<dbReference type="GO" id="GO:0022857">
    <property type="term" value="F:transmembrane transporter activity"/>
    <property type="evidence" value="ECO:0007669"/>
    <property type="project" value="InterPro"/>
</dbReference>
<gene>
    <name evidence="6" type="ORF">JEM65_15380</name>
</gene>
<feature type="transmembrane region" description="Helical" evidence="4">
    <location>
        <begin position="172"/>
        <end position="190"/>
    </location>
</feature>
<sequence>MKVLIAGILSNFSVGILYTWSNLKDVIEYTIDPETGGRLYDQWEISQLSLPYSIGGMVFAAILIVAGTLQDKIGPQKVMIMGVTMVGLGTILSGFATHTPMFFFITFGVIVGSGIGFVYACPRPAAMKWFHPSKKGMINGLVVAGFGLGALWLGPLEVLLLKSLGFSLEQTLMILGGLILLIGLPMAYMVKNPPKGYVIPQPDRDDSKPLKETQMHTPSVSVGTVVKTPQAWMLMVIYAFFCSAGALVIGNVTDIMLVQTGGELGAYATTVAGLLVIMVPIASISNSTGRASGGIVSDKIGRKNAYYIIHALAAINMFLFPMYTTPYTVIFGIVVACVAYGSALSITPSIVADYFGLKNYGANYGFVYYGWGFSLIIGPQISANVKAATGSYTYAYYAAIVLIAISAILVYFLKKPTFRQDQIIDEPHVHLELGKDKKASIDIDLDEDWTPDLK</sequence>
<feature type="transmembrane region" description="Helical" evidence="4">
    <location>
        <begin position="394"/>
        <end position="413"/>
    </location>
</feature>
<comment type="caution">
    <text evidence="6">The sequence shown here is derived from an EMBL/GenBank/DDBJ whole genome shotgun (WGS) entry which is preliminary data.</text>
</comment>
<feature type="domain" description="Major facilitator superfamily (MFS) profile" evidence="5">
    <location>
        <begin position="1"/>
        <end position="418"/>
    </location>
</feature>
<proteinExistence type="predicted"/>
<dbReference type="InterPro" id="IPR011701">
    <property type="entry name" value="MFS"/>
</dbReference>
<dbReference type="Pfam" id="PF07690">
    <property type="entry name" value="MFS_1"/>
    <property type="match status" value="1"/>
</dbReference>
<reference evidence="6 7" key="1">
    <citation type="submission" date="2020-09" db="EMBL/GenBank/DDBJ databases">
        <title>Draft genome of Gelidibacter salicanalis PAMC21136.</title>
        <authorList>
            <person name="Park H."/>
        </authorList>
    </citation>
    <scope>NUCLEOTIDE SEQUENCE [LARGE SCALE GENOMIC DNA]</scope>
    <source>
        <strain evidence="6 7">PAMC21136</strain>
    </source>
</reference>
<evidence type="ECO:0000256" key="4">
    <source>
        <dbReference type="SAM" id="Phobius"/>
    </source>
</evidence>
<dbReference type="InterPro" id="IPR050327">
    <property type="entry name" value="Proton-linked_MCT"/>
</dbReference>
<dbReference type="InterPro" id="IPR020846">
    <property type="entry name" value="MFS_dom"/>
</dbReference>
<feature type="transmembrane region" description="Helical" evidence="4">
    <location>
        <begin position="364"/>
        <end position="382"/>
    </location>
</feature>
<feature type="transmembrane region" description="Helical" evidence="4">
    <location>
        <begin position="305"/>
        <end position="323"/>
    </location>
</feature>
<dbReference type="CDD" id="cd17353">
    <property type="entry name" value="MFS_OFA_like"/>
    <property type="match status" value="1"/>
</dbReference>
<feature type="transmembrane region" description="Helical" evidence="4">
    <location>
        <begin position="48"/>
        <end position="66"/>
    </location>
</feature>
<dbReference type="RefSeq" id="WP_199601342.1">
    <property type="nucleotide sequence ID" value="NZ_JAEHJZ010000036.1"/>
</dbReference>
<keyword evidence="3 4" id="KW-0472">Membrane</keyword>
<keyword evidence="1 4" id="KW-0812">Transmembrane</keyword>
<keyword evidence="2 4" id="KW-1133">Transmembrane helix</keyword>
<dbReference type="PANTHER" id="PTHR11360:SF304">
    <property type="entry name" value="MFS DOMAIN-CONTAINING PROTEIN"/>
    <property type="match status" value="1"/>
</dbReference>
<feature type="transmembrane region" description="Helical" evidence="4">
    <location>
        <begin position="78"/>
        <end position="96"/>
    </location>
</feature>
<dbReference type="InterPro" id="IPR036259">
    <property type="entry name" value="MFS_trans_sf"/>
</dbReference>
<evidence type="ECO:0000256" key="2">
    <source>
        <dbReference type="ARBA" id="ARBA00022989"/>
    </source>
</evidence>